<dbReference type="RefSeq" id="WP_144916789.1">
    <property type="nucleotide sequence ID" value="NZ_VLLI01000022.1"/>
</dbReference>
<dbReference type="EMBL" id="VLLI01000022">
    <property type="protein sequence ID" value="TWI94059.1"/>
    <property type="molecule type" value="Genomic_DNA"/>
</dbReference>
<feature type="signal peptide" evidence="1">
    <location>
        <begin position="1"/>
        <end position="26"/>
    </location>
</feature>
<evidence type="ECO:0000313" key="3">
    <source>
        <dbReference type="Proteomes" id="UP000317010"/>
    </source>
</evidence>
<feature type="chain" id="PRO_5021860331" description="OmpL-like beta-barrel porin-2" evidence="1">
    <location>
        <begin position="27"/>
        <end position="488"/>
    </location>
</feature>
<organism evidence="2 3">
    <name type="scientific">Mucilaginibacter frigoritolerans</name>
    <dbReference type="NCBI Taxonomy" id="652788"/>
    <lineage>
        <taxon>Bacteria</taxon>
        <taxon>Pseudomonadati</taxon>
        <taxon>Bacteroidota</taxon>
        <taxon>Sphingobacteriia</taxon>
        <taxon>Sphingobacteriales</taxon>
        <taxon>Sphingobacteriaceae</taxon>
        <taxon>Mucilaginibacter</taxon>
    </lineage>
</organism>
<proteinExistence type="predicted"/>
<gene>
    <name evidence="2" type="ORF">JN11_04876</name>
</gene>
<protein>
    <recommendedName>
        <fullName evidence="4">OmpL-like beta-barrel porin-2</fullName>
    </recommendedName>
</protein>
<accession>A0A562TKH0</accession>
<evidence type="ECO:0008006" key="4">
    <source>
        <dbReference type="Google" id="ProtNLM"/>
    </source>
</evidence>
<dbReference type="Proteomes" id="UP000317010">
    <property type="component" value="Unassembled WGS sequence"/>
</dbReference>
<comment type="caution">
    <text evidence="2">The sequence shown here is derived from an EMBL/GenBank/DDBJ whole genome shotgun (WGS) entry which is preliminary data.</text>
</comment>
<name>A0A562TKH0_9SPHI</name>
<dbReference type="OrthoDB" id="1523161at2"/>
<dbReference type="AlphaFoldDB" id="A0A562TKH0"/>
<sequence>MKKTFTKLFSAGLLLGLTVIGFAANAQTTSLAGDAQTAAPVATTTTATAMPVVKKETKSADVDTKEVKKADDPADTSWKPQRRLWGYAFGDAYYDAHSPAVTSTFGKENNYYQTPTYRNAFQFRRIYLGYDYDITKKFKAEVLLATEPNENTIPTSSTSSVVNGDNLGDGRMSFYIKNFNLRTRDVWNGTDFVIGEMSTPGFALNESGTNAPTSLSEATWSYRSVERTITDFHKNNSYDVGAALQGTFDPKTKNFGYVAMVGDNTQATLTTVYNPNSGLSATNPNPNTGFFKIFYGDLWGKFFDKHLYLDLYADYAKTSSTLTAQATTTTLVGPQEHNMFKGFAAYTTKLFTVGVEAYTQKIENAALNTTTKAAEGATVNAISLWVRGAIVENKWSYFARFDSYNPDTKFVSGDKYSTVYTNYSSYDPTVKEQFYTFGLDYTPAKNIHFMPNVWFTRYTDQYATTNTSYTPDNHTLVYRLTFFFTFGK</sequence>
<evidence type="ECO:0000256" key="1">
    <source>
        <dbReference type="SAM" id="SignalP"/>
    </source>
</evidence>
<keyword evidence="3" id="KW-1185">Reference proteome</keyword>
<evidence type="ECO:0000313" key="2">
    <source>
        <dbReference type="EMBL" id="TWI94059.1"/>
    </source>
</evidence>
<reference evidence="2 3" key="1">
    <citation type="submission" date="2019-07" db="EMBL/GenBank/DDBJ databases">
        <title>Genomic Encyclopedia of Archaeal and Bacterial Type Strains, Phase II (KMG-II): from individual species to whole genera.</title>
        <authorList>
            <person name="Goeker M."/>
        </authorList>
    </citation>
    <scope>NUCLEOTIDE SEQUENCE [LARGE SCALE GENOMIC DNA]</scope>
    <source>
        <strain evidence="2 3">ATCC BAA-1854</strain>
    </source>
</reference>
<keyword evidence="1" id="KW-0732">Signal</keyword>